<dbReference type="GeneID" id="301457696"/>
<protein>
    <recommendedName>
        <fullName evidence="4">MinD-like ATPase involved in chromosome partitioning or flagellar assembly</fullName>
    </recommendedName>
</protein>
<reference evidence="2 3" key="1">
    <citation type="submission" date="2021-06" db="EMBL/GenBank/DDBJ databases">
        <title>Genome-based taxonomic framework of Microbacterium strains isolated from marine environment, the description of four new species and reclassification of four preexisting species.</title>
        <authorList>
            <person name="Lee S.D."/>
            <person name="Kim S.-M."/>
            <person name="Byeon Y.-S."/>
            <person name="Yang H.L."/>
            <person name="Kim I.S."/>
        </authorList>
    </citation>
    <scope>NUCLEOTIDE SEQUENCE [LARGE SCALE GENOMIC DNA]</scope>
    <source>
        <strain evidence="2 3">KACC 20514</strain>
    </source>
</reference>
<name>A0AAJ2M031_9MICO</name>
<feature type="region of interest" description="Disordered" evidence="1">
    <location>
        <begin position="83"/>
        <end position="133"/>
    </location>
</feature>
<evidence type="ECO:0000313" key="2">
    <source>
        <dbReference type="EMBL" id="MDS0245096.1"/>
    </source>
</evidence>
<dbReference type="Proteomes" id="UP001183582">
    <property type="component" value="Unassembled WGS sequence"/>
</dbReference>
<evidence type="ECO:0000256" key="1">
    <source>
        <dbReference type="SAM" id="MobiDB-lite"/>
    </source>
</evidence>
<evidence type="ECO:0000313" key="3">
    <source>
        <dbReference type="Proteomes" id="UP001183582"/>
    </source>
</evidence>
<comment type="caution">
    <text evidence="2">The sequence shown here is derived from an EMBL/GenBank/DDBJ whole genome shotgun (WGS) entry which is preliminary data.</text>
</comment>
<accession>A0AAJ2M031</accession>
<sequence length="271" mass="27698">MSLDVRALPAALFGSAAAERARVTGWHRAIATELPTTRRIGFISLAPGTGTSTLAHRVTGILASRRSEPVLAVDLSSGARSLGARLGADPTSPDDTRAGARTSDDARTGLPSGDGWFAVRPAPHDATDAEEPAAAESWLSEVAPIARFFEVTVTDFGVRHPLVDLATCAALCDVVCLVADAGRTATELARAVAPAIVSLPERPGVVLALVDHARAGDAVARAVDGDPAPAVAIPFDGGLQADAAPRTRPAERALLRLTAALMAASASEVAA</sequence>
<dbReference type="SUPFAM" id="SSF52540">
    <property type="entry name" value="P-loop containing nucleoside triphosphate hydrolases"/>
    <property type="match status" value="1"/>
</dbReference>
<gene>
    <name evidence="2" type="ORF">KZC50_05655</name>
</gene>
<evidence type="ECO:0008006" key="4">
    <source>
        <dbReference type="Google" id="ProtNLM"/>
    </source>
</evidence>
<dbReference type="Gene3D" id="3.40.50.300">
    <property type="entry name" value="P-loop containing nucleotide triphosphate hydrolases"/>
    <property type="match status" value="1"/>
</dbReference>
<organism evidence="2 3">
    <name type="scientific">Microbacterium aurantiacum</name>
    <dbReference type="NCBI Taxonomy" id="162393"/>
    <lineage>
        <taxon>Bacteria</taxon>
        <taxon>Bacillati</taxon>
        <taxon>Actinomycetota</taxon>
        <taxon>Actinomycetes</taxon>
        <taxon>Micrococcales</taxon>
        <taxon>Microbacteriaceae</taxon>
        <taxon>Microbacterium</taxon>
    </lineage>
</organism>
<dbReference type="InterPro" id="IPR027417">
    <property type="entry name" value="P-loop_NTPase"/>
</dbReference>
<dbReference type="AlphaFoldDB" id="A0AAJ2M031"/>
<dbReference type="EMBL" id="JAHWXH010000001">
    <property type="protein sequence ID" value="MDS0245096.1"/>
    <property type="molecule type" value="Genomic_DNA"/>
</dbReference>
<proteinExistence type="predicted"/>
<dbReference type="RefSeq" id="WP_310890941.1">
    <property type="nucleotide sequence ID" value="NZ_BAAAGR010000001.1"/>
</dbReference>
<feature type="compositionally biased region" description="Basic and acidic residues" evidence="1">
    <location>
        <begin position="94"/>
        <end position="107"/>
    </location>
</feature>